<dbReference type="Pfam" id="PF00293">
    <property type="entry name" value="NUDIX"/>
    <property type="match status" value="1"/>
</dbReference>
<evidence type="ECO:0000313" key="13">
    <source>
        <dbReference type="EMBL" id="CCO20940.1"/>
    </source>
</evidence>
<evidence type="ECO:0000256" key="5">
    <source>
        <dbReference type="ARBA" id="ARBA00022723"/>
    </source>
</evidence>
<evidence type="ECO:0000256" key="6">
    <source>
        <dbReference type="ARBA" id="ARBA00022763"/>
    </source>
</evidence>
<keyword evidence="8" id="KW-0460">Magnesium</keyword>
<dbReference type="GO" id="GO:0006260">
    <property type="term" value="P:DNA replication"/>
    <property type="evidence" value="ECO:0007669"/>
    <property type="project" value="UniProtKB-KW"/>
</dbReference>
<evidence type="ECO:0000256" key="9">
    <source>
        <dbReference type="ARBA" id="ARBA00023204"/>
    </source>
</evidence>
<dbReference type="InterPro" id="IPR047127">
    <property type="entry name" value="MutT-like"/>
</dbReference>
<gene>
    <name evidence="13" type="ORF">BN138_128</name>
</gene>
<evidence type="ECO:0000256" key="4">
    <source>
        <dbReference type="ARBA" id="ARBA00022705"/>
    </source>
</evidence>
<evidence type="ECO:0000259" key="12">
    <source>
        <dbReference type="PROSITE" id="PS51462"/>
    </source>
</evidence>
<keyword evidence="5" id="KW-0479">Metal-binding</keyword>
<evidence type="ECO:0000256" key="2">
    <source>
        <dbReference type="ARBA" id="ARBA00005582"/>
    </source>
</evidence>
<dbReference type="PROSITE" id="PS51462">
    <property type="entry name" value="NUDIX"/>
    <property type="match status" value="1"/>
</dbReference>
<keyword evidence="7 13" id="KW-0378">Hydrolase</keyword>
<evidence type="ECO:0000256" key="7">
    <source>
        <dbReference type="ARBA" id="ARBA00022801"/>
    </source>
</evidence>
<dbReference type="EC" id="3.6.1.55" evidence="11"/>
<keyword evidence="3" id="KW-0515">Mutator protein</keyword>
<dbReference type="InterPro" id="IPR015797">
    <property type="entry name" value="NUDIX_hydrolase-like_dom_sf"/>
</dbReference>
<dbReference type="SUPFAM" id="SSF55811">
    <property type="entry name" value="Nudix"/>
    <property type="match status" value="1"/>
</dbReference>
<dbReference type="GO" id="GO:0044716">
    <property type="term" value="F:8-oxo-GDP phosphatase activity"/>
    <property type="evidence" value="ECO:0007669"/>
    <property type="project" value="TreeGrafter"/>
</dbReference>
<dbReference type="PANTHER" id="PTHR47707:SF1">
    <property type="entry name" value="NUDIX HYDROLASE FAMILY PROTEIN"/>
    <property type="match status" value="1"/>
</dbReference>
<evidence type="ECO:0000256" key="8">
    <source>
        <dbReference type="ARBA" id="ARBA00022842"/>
    </source>
</evidence>
<evidence type="ECO:0000256" key="1">
    <source>
        <dbReference type="ARBA" id="ARBA00001946"/>
    </source>
</evidence>
<dbReference type="CDD" id="cd04699">
    <property type="entry name" value="NUDIX_MutT_Nudt1"/>
    <property type="match status" value="1"/>
</dbReference>
<name>S0DFH4_9ZZZZ</name>
<dbReference type="PRINTS" id="PR00502">
    <property type="entry name" value="NUDIXFAMILY"/>
</dbReference>
<dbReference type="GO" id="GO:0008413">
    <property type="term" value="F:8-oxo-7,8-dihydroguanosine triphosphate pyrophosphatase activity"/>
    <property type="evidence" value="ECO:0007669"/>
    <property type="project" value="TreeGrafter"/>
</dbReference>
<reference evidence="13" key="1">
    <citation type="submission" date="2012-10" db="EMBL/GenBank/DDBJ databases">
        <authorList>
            <person name="Sandrine L."/>
        </authorList>
    </citation>
    <scope>NUCLEOTIDE SEQUENCE</scope>
</reference>
<dbReference type="GO" id="GO:0046872">
    <property type="term" value="F:metal ion binding"/>
    <property type="evidence" value="ECO:0007669"/>
    <property type="project" value="UniProtKB-KW"/>
</dbReference>
<evidence type="ECO:0000256" key="3">
    <source>
        <dbReference type="ARBA" id="ARBA00022457"/>
    </source>
</evidence>
<dbReference type="InterPro" id="IPR000086">
    <property type="entry name" value="NUDIX_hydrolase_dom"/>
</dbReference>
<dbReference type="GO" id="GO:0006281">
    <property type="term" value="P:DNA repair"/>
    <property type="evidence" value="ECO:0007669"/>
    <property type="project" value="UniProtKB-KW"/>
</dbReference>
<dbReference type="EMBL" id="HF548275">
    <property type="protein sequence ID" value="CCO20940.1"/>
    <property type="molecule type" value="Genomic_DNA"/>
</dbReference>
<dbReference type="AlphaFoldDB" id="S0DFH4"/>
<comment type="similarity">
    <text evidence="2">Belongs to the Nudix hydrolase family.</text>
</comment>
<keyword evidence="6" id="KW-0227">DNA damage</keyword>
<dbReference type="InterPro" id="IPR020084">
    <property type="entry name" value="NUDIX_hydrolase_CS"/>
</dbReference>
<dbReference type="GO" id="GO:0035539">
    <property type="term" value="F:8-oxo-7,8-dihydrodeoxyguanosine triphosphate pyrophosphatase activity"/>
    <property type="evidence" value="ECO:0007669"/>
    <property type="project" value="UniProtKB-EC"/>
</dbReference>
<accession>S0DFH4</accession>
<evidence type="ECO:0000256" key="10">
    <source>
        <dbReference type="ARBA" id="ARBA00035861"/>
    </source>
</evidence>
<feature type="domain" description="Nudix hydrolase" evidence="12">
    <location>
        <begin position="1"/>
        <end position="127"/>
    </location>
</feature>
<comment type="catalytic activity">
    <reaction evidence="10">
        <text>8-oxo-dGTP + H2O = 8-oxo-dGMP + diphosphate + H(+)</text>
        <dbReference type="Rhea" id="RHEA:31575"/>
        <dbReference type="ChEBI" id="CHEBI:15377"/>
        <dbReference type="ChEBI" id="CHEBI:15378"/>
        <dbReference type="ChEBI" id="CHEBI:33019"/>
        <dbReference type="ChEBI" id="CHEBI:63224"/>
        <dbReference type="ChEBI" id="CHEBI:77896"/>
        <dbReference type="EC" id="3.6.1.55"/>
    </reaction>
</comment>
<evidence type="ECO:0000256" key="11">
    <source>
        <dbReference type="ARBA" id="ARBA00038905"/>
    </source>
</evidence>
<reference evidence="13" key="2">
    <citation type="journal article" date="2013" name="Biotechnol. Biofuels">
        <title>Mining for hemicellulases in the fungus-growing termite Pseudacanthotermes militaris using functional metagenomics.</title>
        <authorList>
            <person name="Bastien G."/>
            <person name="Arnal G."/>
            <person name="Bozonnet S."/>
            <person name="Laguerre S."/>
            <person name="Ferreira F."/>
            <person name="Faure R."/>
            <person name="Henrissat B."/>
            <person name="Lefevre F."/>
            <person name="Robe P."/>
            <person name="Bouchez O."/>
            <person name="Noirot C."/>
            <person name="Dumon C."/>
            <person name="O'Donohue M."/>
        </authorList>
    </citation>
    <scope>NUCLEOTIDE SEQUENCE</scope>
</reference>
<dbReference type="Gene3D" id="3.90.79.10">
    <property type="entry name" value="Nucleoside Triphosphate Pyrophosphohydrolase"/>
    <property type="match status" value="1"/>
</dbReference>
<organism evidence="13">
    <name type="scientific">termite gut metagenome</name>
    <dbReference type="NCBI Taxonomy" id="433724"/>
    <lineage>
        <taxon>unclassified sequences</taxon>
        <taxon>metagenomes</taxon>
        <taxon>organismal metagenomes</taxon>
    </lineage>
</organism>
<protein>
    <recommendedName>
        <fullName evidence="11">8-oxo-dGTP diphosphatase</fullName>
        <ecNumber evidence="11">3.6.1.55</ecNumber>
    </recommendedName>
</protein>
<comment type="cofactor">
    <cofactor evidence="1">
        <name>Mg(2+)</name>
        <dbReference type="ChEBI" id="CHEBI:18420"/>
    </cofactor>
</comment>
<dbReference type="PANTHER" id="PTHR47707">
    <property type="entry name" value="8-OXO-DGTP DIPHOSPHATASE"/>
    <property type="match status" value="1"/>
</dbReference>
<dbReference type="GO" id="GO:0044715">
    <property type="term" value="F:8-oxo-dGDP phosphatase activity"/>
    <property type="evidence" value="ECO:0007669"/>
    <property type="project" value="TreeGrafter"/>
</dbReference>
<keyword evidence="4" id="KW-0235">DNA replication</keyword>
<dbReference type="PROSITE" id="PS00893">
    <property type="entry name" value="NUDIX_BOX"/>
    <property type="match status" value="1"/>
</dbReference>
<proteinExistence type="inferred from homology"/>
<dbReference type="InterPro" id="IPR020476">
    <property type="entry name" value="Nudix_hydrolase"/>
</dbReference>
<keyword evidence="9" id="KW-0234">DNA repair</keyword>
<sequence length="132" mass="14789">MVPAVKAVIRFCGKYLIVKRGEQDEHGAGIWEFPGGKVEFGEGLEDALVREVREETGLEVTVNRLLYAATFLSNPARQVFILAYQCTAPSNAVALSSEHCDFLWADETQLRENLNSAILRNMDENKVFELLV</sequence>